<feature type="region of interest" description="Disordered" evidence="1">
    <location>
        <begin position="46"/>
        <end position="80"/>
    </location>
</feature>
<reference evidence="2 3" key="1">
    <citation type="journal article" date="2017" name="Mol. Biol. Evol.">
        <title>The 4-celled Tetrabaena socialis nuclear genome reveals the essential components for genetic control of cell number at the origin of multicellularity in the volvocine lineage.</title>
        <authorList>
            <person name="Featherston J."/>
            <person name="Arakaki Y."/>
            <person name="Hanschen E.R."/>
            <person name="Ferris P.J."/>
            <person name="Michod R.E."/>
            <person name="Olson B.J.S.C."/>
            <person name="Nozaki H."/>
            <person name="Durand P.M."/>
        </authorList>
    </citation>
    <scope>NUCLEOTIDE SEQUENCE [LARGE SCALE GENOMIC DNA]</scope>
    <source>
        <strain evidence="2 3">NIES-571</strain>
    </source>
</reference>
<dbReference type="Proteomes" id="UP000236333">
    <property type="component" value="Unassembled WGS sequence"/>
</dbReference>
<sequence length="125" mass="12617">MHPFNGGRASSASSLSLPLSPSLPLPLSLSLPLPLLDMAESSCRELRTSPCQSHLRHKLPPPEDEAEAGAAGATAARRSAAKAGLGCTENSCAEAAAESGDDSISGARHAMTPSSSAAFSPLHSA</sequence>
<evidence type="ECO:0000313" key="3">
    <source>
        <dbReference type="Proteomes" id="UP000236333"/>
    </source>
</evidence>
<proteinExistence type="predicted"/>
<evidence type="ECO:0000256" key="1">
    <source>
        <dbReference type="SAM" id="MobiDB-lite"/>
    </source>
</evidence>
<name>A0A2J8AC62_9CHLO</name>
<dbReference type="AlphaFoldDB" id="A0A2J8AC62"/>
<organism evidence="2 3">
    <name type="scientific">Tetrabaena socialis</name>
    <dbReference type="NCBI Taxonomy" id="47790"/>
    <lineage>
        <taxon>Eukaryota</taxon>
        <taxon>Viridiplantae</taxon>
        <taxon>Chlorophyta</taxon>
        <taxon>core chlorophytes</taxon>
        <taxon>Chlorophyceae</taxon>
        <taxon>CS clade</taxon>
        <taxon>Chlamydomonadales</taxon>
        <taxon>Tetrabaenaceae</taxon>
        <taxon>Tetrabaena</taxon>
    </lineage>
</organism>
<feature type="region of interest" description="Disordered" evidence="1">
    <location>
        <begin position="96"/>
        <end position="125"/>
    </location>
</feature>
<evidence type="ECO:0000313" key="2">
    <source>
        <dbReference type="EMBL" id="PNH10114.1"/>
    </source>
</evidence>
<keyword evidence="3" id="KW-1185">Reference proteome</keyword>
<feature type="region of interest" description="Disordered" evidence="1">
    <location>
        <begin position="1"/>
        <end position="22"/>
    </location>
</feature>
<protein>
    <submittedName>
        <fullName evidence="2">Uncharacterized protein</fullName>
    </submittedName>
</protein>
<accession>A0A2J8AC62</accession>
<feature type="compositionally biased region" description="Low complexity" evidence="1">
    <location>
        <begin position="9"/>
        <end position="22"/>
    </location>
</feature>
<comment type="caution">
    <text evidence="2">The sequence shown here is derived from an EMBL/GenBank/DDBJ whole genome shotgun (WGS) entry which is preliminary data.</text>
</comment>
<feature type="compositionally biased region" description="Low complexity" evidence="1">
    <location>
        <begin position="68"/>
        <end position="80"/>
    </location>
</feature>
<gene>
    <name evidence="2" type="ORF">TSOC_003176</name>
</gene>
<dbReference type="EMBL" id="PGGS01000066">
    <property type="protein sequence ID" value="PNH10114.1"/>
    <property type="molecule type" value="Genomic_DNA"/>
</dbReference>